<feature type="non-terminal residue" evidence="2">
    <location>
        <position position="127"/>
    </location>
</feature>
<gene>
    <name evidence="2" type="ORF">FOZ62_016016</name>
</gene>
<proteinExistence type="predicted"/>
<feature type="compositionally biased region" description="Acidic residues" evidence="1">
    <location>
        <begin position="32"/>
        <end position="49"/>
    </location>
</feature>
<dbReference type="Proteomes" id="UP000574390">
    <property type="component" value="Unassembled WGS sequence"/>
</dbReference>
<protein>
    <submittedName>
        <fullName evidence="2">Uncharacterized protein</fullName>
    </submittedName>
</protein>
<evidence type="ECO:0000256" key="1">
    <source>
        <dbReference type="SAM" id="MobiDB-lite"/>
    </source>
</evidence>
<comment type="caution">
    <text evidence="2">The sequence shown here is derived from an EMBL/GenBank/DDBJ whole genome shotgun (WGS) entry which is preliminary data.</text>
</comment>
<reference evidence="2 3" key="1">
    <citation type="submission" date="2020-04" db="EMBL/GenBank/DDBJ databases">
        <title>Perkinsus olseni comparative genomics.</title>
        <authorList>
            <person name="Bogema D.R."/>
        </authorList>
    </citation>
    <scope>NUCLEOTIDE SEQUENCE [LARGE SCALE GENOMIC DNA]</scope>
    <source>
        <strain evidence="2">ATCC PRA-205</strain>
    </source>
</reference>
<dbReference type="AlphaFoldDB" id="A0A7J6RMH4"/>
<evidence type="ECO:0000313" key="2">
    <source>
        <dbReference type="EMBL" id="KAF4721803.1"/>
    </source>
</evidence>
<accession>A0A7J6RMH4</accession>
<dbReference type="EMBL" id="JABANM010021069">
    <property type="protein sequence ID" value="KAF4721803.1"/>
    <property type="molecule type" value="Genomic_DNA"/>
</dbReference>
<name>A0A7J6RMH4_PEROL</name>
<feature type="region of interest" description="Disordered" evidence="1">
    <location>
        <begin position="1"/>
        <end position="58"/>
    </location>
</feature>
<evidence type="ECO:0000313" key="3">
    <source>
        <dbReference type="Proteomes" id="UP000574390"/>
    </source>
</evidence>
<organism evidence="2 3">
    <name type="scientific">Perkinsus olseni</name>
    <name type="common">Perkinsus atlanticus</name>
    <dbReference type="NCBI Taxonomy" id="32597"/>
    <lineage>
        <taxon>Eukaryota</taxon>
        <taxon>Sar</taxon>
        <taxon>Alveolata</taxon>
        <taxon>Perkinsozoa</taxon>
        <taxon>Perkinsea</taxon>
        <taxon>Perkinsida</taxon>
        <taxon>Perkinsidae</taxon>
        <taxon>Perkinsus</taxon>
    </lineage>
</organism>
<feature type="non-terminal residue" evidence="2">
    <location>
        <position position="1"/>
    </location>
</feature>
<feature type="compositionally biased region" description="Basic and acidic residues" evidence="1">
    <location>
        <begin position="1"/>
        <end position="10"/>
    </location>
</feature>
<sequence length="127" mass="14841">LVFTHHEGCTDGRSAPVNGSDDVQQKDTEEKTSEEDKEVEHLEEEEAECPSDGNNLREVKNDWLKVKQDKDKTFETYAAEERQAYEKMQYERIIKFMKGLNSGSAEAYSKKLRKQDRRAEELTYRSM</sequence>